<dbReference type="InterPro" id="IPR009081">
    <property type="entry name" value="PP-bd_ACP"/>
</dbReference>
<dbReference type="RefSeq" id="WP_407047848.1">
    <property type="nucleotide sequence ID" value="NZ_CP158568.1"/>
</dbReference>
<dbReference type="Gene3D" id="1.10.1200.10">
    <property type="entry name" value="ACP-like"/>
    <property type="match status" value="1"/>
</dbReference>
<reference evidence="2" key="1">
    <citation type="submission" date="2024-06" db="EMBL/GenBank/DDBJ databases">
        <title>Methylostella associata gen. nov., sp. nov., a novel Ancalomicrobiaceae-affiliated facultatively methylotrophic bacteria that feed on methanotrophs of the genus Methylococcus.</title>
        <authorList>
            <person name="Saltykova V."/>
            <person name="Danilova O.V."/>
            <person name="Oshkin I.Y."/>
            <person name="Belova S.E."/>
            <person name="Pimenov N.V."/>
            <person name="Dedysh S.N."/>
        </authorList>
    </citation>
    <scope>NUCLEOTIDE SEQUENCE</scope>
    <source>
        <strain evidence="2">S20</strain>
    </source>
</reference>
<dbReference type="EMBL" id="CP158568">
    <property type="protein sequence ID" value="XBY42747.1"/>
    <property type="molecule type" value="Genomic_DNA"/>
</dbReference>
<dbReference type="AlphaFoldDB" id="A0AAU7X779"/>
<dbReference type="NCBIfam" id="NF005480">
    <property type="entry name" value="PRK07081.1"/>
    <property type="match status" value="1"/>
</dbReference>
<evidence type="ECO:0000259" key="1">
    <source>
        <dbReference type="PROSITE" id="PS50075"/>
    </source>
</evidence>
<dbReference type="SUPFAM" id="SSF47336">
    <property type="entry name" value="ACP-like"/>
    <property type="match status" value="1"/>
</dbReference>
<proteinExistence type="predicted"/>
<dbReference type="KEGG" id="mflg:ABS361_11470"/>
<name>A0AAU7X779_9HYPH</name>
<protein>
    <submittedName>
        <fullName evidence="2">Acyl carrier protein</fullName>
    </submittedName>
</protein>
<dbReference type="PROSITE" id="PS50075">
    <property type="entry name" value="CARRIER"/>
    <property type="match status" value="1"/>
</dbReference>
<dbReference type="Pfam" id="PF00550">
    <property type="entry name" value="PP-binding"/>
    <property type="match status" value="1"/>
</dbReference>
<gene>
    <name evidence="2" type="ORF">ABS361_11470</name>
</gene>
<organism evidence="2">
    <name type="scientific">Methyloraptor flagellatus</name>
    <dbReference type="NCBI Taxonomy" id="3162530"/>
    <lineage>
        <taxon>Bacteria</taxon>
        <taxon>Pseudomonadati</taxon>
        <taxon>Pseudomonadota</taxon>
        <taxon>Alphaproteobacteria</taxon>
        <taxon>Hyphomicrobiales</taxon>
        <taxon>Ancalomicrobiaceae</taxon>
        <taxon>Methyloraptor</taxon>
    </lineage>
</organism>
<accession>A0AAU7X779</accession>
<feature type="domain" description="Carrier" evidence="1">
    <location>
        <begin position="1"/>
        <end position="77"/>
    </location>
</feature>
<evidence type="ECO:0000313" key="2">
    <source>
        <dbReference type="EMBL" id="XBY42747.1"/>
    </source>
</evidence>
<dbReference type="InterPro" id="IPR036736">
    <property type="entry name" value="ACP-like_sf"/>
</dbReference>
<sequence length="81" mass="8980">MTDRIRALLKDRNLVPFNIDSIADDADLYEAGLTSFGSVQLMLGLEEAFDIEFPERMLTRRTFATIAAISAAVDELASEKV</sequence>